<keyword evidence="2" id="KW-1185">Reference proteome</keyword>
<proteinExistence type="predicted"/>
<name>A0A4Y8RU00_9HYPH</name>
<dbReference type="Pfam" id="PF04365">
    <property type="entry name" value="BrnT_toxin"/>
    <property type="match status" value="1"/>
</dbReference>
<protein>
    <submittedName>
        <fullName evidence="1">BrnT family toxin</fullName>
    </submittedName>
</protein>
<dbReference type="RefSeq" id="WP_134759990.1">
    <property type="nucleotide sequence ID" value="NZ_SOZD01000001.1"/>
</dbReference>
<reference evidence="1 2" key="1">
    <citation type="submission" date="2019-03" db="EMBL/GenBank/DDBJ databases">
        <title>Jiella endophytica sp. nov., a novel endophytic bacterium isolated from root of Ficus microcarpa Linn. f.</title>
        <authorList>
            <person name="Tuo L."/>
        </authorList>
    </citation>
    <scope>NUCLEOTIDE SEQUENCE [LARGE SCALE GENOMIC DNA]</scope>
    <source>
        <strain evidence="1 2">CBS5Q-3</strain>
    </source>
</reference>
<dbReference type="EMBL" id="SOZD01000001">
    <property type="protein sequence ID" value="TFF27408.1"/>
    <property type="molecule type" value="Genomic_DNA"/>
</dbReference>
<organism evidence="1 2">
    <name type="scientific">Jiella endophytica</name>
    <dbReference type="NCBI Taxonomy" id="2558362"/>
    <lineage>
        <taxon>Bacteria</taxon>
        <taxon>Pseudomonadati</taxon>
        <taxon>Pseudomonadota</taxon>
        <taxon>Alphaproteobacteria</taxon>
        <taxon>Hyphomicrobiales</taxon>
        <taxon>Aurantimonadaceae</taxon>
        <taxon>Jiella</taxon>
    </lineage>
</organism>
<evidence type="ECO:0000313" key="2">
    <source>
        <dbReference type="Proteomes" id="UP000298179"/>
    </source>
</evidence>
<gene>
    <name evidence="1" type="ORF">E3C22_02820</name>
</gene>
<accession>A0A4Y8RU00</accession>
<sequence>MGFEYDPDKSASNKRKHGIDFEEAKVLFDDARLLEFDAQSQDEARYIAIGRIGLRHWAAIFTRRGGAIRLISVRRARTNEVRLYEGS</sequence>
<dbReference type="OrthoDB" id="839663at2"/>
<dbReference type="InterPro" id="IPR007460">
    <property type="entry name" value="BrnT_toxin"/>
</dbReference>
<comment type="caution">
    <text evidence="1">The sequence shown here is derived from an EMBL/GenBank/DDBJ whole genome shotgun (WGS) entry which is preliminary data.</text>
</comment>
<dbReference type="Proteomes" id="UP000298179">
    <property type="component" value="Unassembled WGS sequence"/>
</dbReference>
<dbReference type="Gene3D" id="3.10.450.530">
    <property type="entry name" value="Ribonuclease toxin, BrnT, of type II toxin-antitoxin system"/>
    <property type="match status" value="1"/>
</dbReference>
<evidence type="ECO:0000313" key="1">
    <source>
        <dbReference type="EMBL" id="TFF27408.1"/>
    </source>
</evidence>
<dbReference type="AlphaFoldDB" id="A0A4Y8RU00"/>
<dbReference type="InterPro" id="IPR038573">
    <property type="entry name" value="BrnT_sf"/>
</dbReference>